<dbReference type="NCBIfam" id="TIGR00231">
    <property type="entry name" value="small_GTP"/>
    <property type="match status" value="1"/>
</dbReference>
<dbReference type="InterPro" id="IPR035647">
    <property type="entry name" value="EFG_III/V"/>
</dbReference>
<evidence type="ECO:0000256" key="4">
    <source>
        <dbReference type="ARBA" id="ARBA00022917"/>
    </source>
</evidence>
<keyword evidence="5 6" id="KW-0342">GTP-binding</keyword>
<dbReference type="CDD" id="cd16260">
    <property type="entry name" value="EF4_III"/>
    <property type="match status" value="1"/>
</dbReference>
<dbReference type="InterPro" id="IPR006297">
    <property type="entry name" value="EF-4"/>
</dbReference>
<keyword evidence="3 6" id="KW-0378">Hydrolase</keyword>
<dbReference type="PROSITE" id="PS51722">
    <property type="entry name" value="G_TR_2"/>
    <property type="match status" value="1"/>
</dbReference>
<dbReference type="SUPFAM" id="SSF52540">
    <property type="entry name" value="P-loop containing nucleoside triphosphate hydrolases"/>
    <property type="match status" value="1"/>
</dbReference>
<dbReference type="InterPro" id="IPR035654">
    <property type="entry name" value="LepA_IV"/>
</dbReference>
<dbReference type="Proteomes" id="UP001228690">
    <property type="component" value="Chromosome"/>
</dbReference>
<sequence length="620" mass="69449">MSGQFPFPLERIRNFCIIAHIDHGKSTLADRFIQETKLVSDREFQNQLLDSMDIERERGITIKSQAVTMLYTSKDGTEYCLNFIDTPGHVDFSYEVSRAIASCEGALLLVDATQGIEAQTLANFYIALEQNLEIIPVLNKVDLPSADIPAITEQIEHDLGLDTEMIFAVSAKTGLGIIELLEGIIKHCPTPHNSPRNPDWGDRDATLKALIFDSHYDPYRGVVLHIRVFQGMLRKGERFRLMHGREGEQAEYDVEDIGYFQIKLVSGNSLSAGEAGYLIGNVKNISEVTVGDTITVADGPAEEPLPGFKPVKPVVFSSIYPVDSNLYDDLIRSMEKLSLNDASLSYEKDASAALGFGFRCGFLGLLHLEVIQERLESEFDLNIVLTAPSVRYRITGNDGRQWYLDNPAHYPKPNTFKMVEEPYIRAAIITPGDFLGGLMALCSRKRGIQKNMHYLDTKRVELVYEMPLGEILFDFYDKLKSVSRGYASFDYEIIDYQPTELSKVDILINGDVVDALALLTHKDNAQYRGRAICEKLSKEIPRHQFKIPIQAAIGGTIIARETINALRKDVTAKCYGGDITRKKKLLEKQKEGKKRMKMVGSVELPQSAFLAALKSQDTDS</sequence>
<comment type="subcellular location">
    <subcellularLocation>
        <location evidence="6">Cell membrane</location>
        <topology evidence="6">Peripheral membrane protein</topology>
        <orientation evidence="6">Cytoplasmic side</orientation>
    </subcellularLocation>
</comment>
<accession>A0ABY8MJC7</accession>
<evidence type="ECO:0000313" key="9">
    <source>
        <dbReference type="Proteomes" id="UP001228690"/>
    </source>
</evidence>
<keyword evidence="9" id="KW-1185">Reference proteome</keyword>
<dbReference type="CDD" id="cd01890">
    <property type="entry name" value="LepA"/>
    <property type="match status" value="1"/>
</dbReference>
<dbReference type="PANTHER" id="PTHR43512">
    <property type="entry name" value="TRANSLATION FACTOR GUF1-RELATED"/>
    <property type="match status" value="1"/>
</dbReference>
<dbReference type="Pfam" id="PF00009">
    <property type="entry name" value="GTP_EFTU"/>
    <property type="match status" value="1"/>
</dbReference>
<dbReference type="GO" id="GO:0003746">
    <property type="term" value="F:translation elongation factor activity"/>
    <property type="evidence" value="ECO:0007669"/>
    <property type="project" value="UniProtKB-KW"/>
</dbReference>
<gene>
    <name evidence="6 8" type="primary">lepA</name>
    <name evidence="8" type="ORF">P0082_04490</name>
</gene>
<dbReference type="Pfam" id="PF00679">
    <property type="entry name" value="EFG_C"/>
    <property type="match status" value="1"/>
</dbReference>
<dbReference type="Gene3D" id="3.40.50.300">
    <property type="entry name" value="P-loop containing nucleotide triphosphate hydrolases"/>
    <property type="match status" value="1"/>
</dbReference>
<evidence type="ECO:0000256" key="1">
    <source>
        <dbReference type="ARBA" id="ARBA00005454"/>
    </source>
</evidence>
<dbReference type="RefSeq" id="WP_326928331.1">
    <property type="nucleotide sequence ID" value="NZ_CP123443.1"/>
</dbReference>
<dbReference type="SUPFAM" id="SSF50447">
    <property type="entry name" value="Translation proteins"/>
    <property type="match status" value="1"/>
</dbReference>
<dbReference type="InterPro" id="IPR038363">
    <property type="entry name" value="LepA_C_sf"/>
</dbReference>
<reference evidence="8 9" key="1">
    <citation type="submission" date="2023-04" db="EMBL/GenBank/DDBJ databases">
        <title>Spirochaete genome identified in red abalone sample constitutes a novel genus.</title>
        <authorList>
            <person name="Sharma S.P."/>
            <person name="Purcell C.M."/>
            <person name="Hyde J.R."/>
            <person name="Severin A.J."/>
        </authorList>
    </citation>
    <scope>NUCLEOTIDE SEQUENCE [LARGE SCALE GENOMIC DNA]</scope>
    <source>
        <strain evidence="8 9">SP-2023</strain>
    </source>
</reference>
<dbReference type="CDD" id="cd03709">
    <property type="entry name" value="lepA_C"/>
    <property type="match status" value="1"/>
</dbReference>
<feature type="domain" description="Tr-type G" evidence="7">
    <location>
        <begin position="10"/>
        <end position="192"/>
    </location>
</feature>
<dbReference type="InterPro" id="IPR027417">
    <property type="entry name" value="P-loop_NTPase"/>
</dbReference>
<dbReference type="PANTHER" id="PTHR43512:SF4">
    <property type="entry name" value="TRANSLATION FACTOR GUF1 HOMOLOG, CHLOROPLASTIC"/>
    <property type="match status" value="1"/>
</dbReference>
<evidence type="ECO:0000256" key="2">
    <source>
        <dbReference type="ARBA" id="ARBA00022741"/>
    </source>
</evidence>
<comment type="catalytic activity">
    <reaction evidence="6">
        <text>GTP + H2O = GDP + phosphate + H(+)</text>
        <dbReference type="Rhea" id="RHEA:19669"/>
        <dbReference type="ChEBI" id="CHEBI:15377"/>
        <dbReference type="ChEBI" id="CHEBI:15378"/>
        <dbReference type="ChEBI" id="CHEBI:37565"/>
        <dbReference type="ChEBI" id="CHEBI:43474"/>
        <dbReference type="ChEBI" id="CHEBI:58189"/>
        <dbReference type="EC" id="3.6.5.n1"/>
    </reaction>
</comment>
<dbReference type="Gene3D" id="3.30.70.870">
    <property type="entry name" value="Elongation Factor G (Translational Gtpase), domain 3"/>
    <property type="match status" value="1"/>
</dbReference>
<keyword evidence="2 6" id="KW-0547">Nucleotide-binding</keyword>
<dbReference type="InterPro" id="IPR031157">
    <property type="entry name" value="G_TR_CS"/>
</dbReference>
<evidence type="ECO:0000313" key="8">
    <source>
        <dbReference type="EMBL" id="WGK70124.1"/>
    </source>
</evidence>
<dbReference type="Gene3D" id="3.30.70.2570">
    <property type="entry name" value="Elongation factor 4, C-terminal domain"/>
    <property type="match status" value="1"/>
</dbReference>
<feature type="binding site" evidence="6">
    <location>
        <begin position="139"/>
        <end position="142"/>
    </location>
    <ligand>
        <name>GTP</name>
        <dbReference type="ChEBI" id="CHEBI:37565"/>
    </ligand>
</feature>
<name>A0ABY8MJC7_9SPIO</name>
<keyword evidence="4 6" id="KW-0648">Protein biosynthesis</keyword>
<comment type="similarity">
    <text evidence="1 6">Belongs to the TRAFAC class translation factor GTPase superfamily. Classic translation factor GTPase family. LepA subfamily.</text>
</comment>
<evidence type="ECO:0000256" key="3">
    <source>
        <dbReference type="ARBA" id="ARBA00022801"/>
    </source>
</evidence>
<dbReference type="HAMAP" id="MF_00071">
    <property type="entry name" value="LepA"/>
    <property type="match status" value="1"/>
</dbReference>
<proteinExistence type="inferred from homology"/>
<dbReference type="PRINTS" id="PR00315">
    <property type="entry name" value="ELONGATNFCT"/>
</dbReference>
<keyword evidence="6" id="KW-0472">Membrane</keyword>
<dbReference type="InterPro" id="IPR000795">
    <property type="entry name" value="T_Tr_GTP-bd_dom"/>
</dbReference>
<keyword evidence="6" id="KW-1003">Cell membrane</keyword>
<feature type="binding site" evidence="6">
    <location>
        <begin position="22"/>
        <end position="27"/>
    </location>
    <ligand>
        <name>GTP</name>
        <dbReference type="ChEBI" id="CHEBI:37565"/>
    </ligand>
</feature>
<dbReference type="NCBIfam" id="TIGR01393">
    <property type="entry name" value="lepA"/>
    <property type="match status" value="1"/>
</dbReference>
<dbReference type="GO" id="GO:0016787">
    <property type="term" value="F:hydrolase activity"/>
    <property type="evidence" value="ECO:0007669"/>
    <property type="project" value="UniProtKB-KW"/>
</dbReference>
<evidence type="ECO:0000256" key="6">
    <source>
        <dbReference type="HAMAP-Rule" id="MF_00071"/>
    </source>
</evidence>
<dbReference type="CDD" id="cd03699">
    <property type="entry name" value="EF4_II"/>
    <property type="match status" value="1"/>
</dbReference>
<evidence type="ECO:0000256" key="5">
    <source>
        <dbReference type="ARBA" id="ARBA00023134"/>
    </source>
</evidence>
<dbReference type="Gene3D" id="2.40.30.10">
    <property type="entry name" value="Translation factors"/>
    <property type="match status" value="1"/>
</dbReference>
<organism evidence="8 9">
    <name type="scientific">Candidatus Haliotispira prima</name>
    <dbReference type="NCBI Taxonomy" id="3034016"/>
    <lineage>
        <taxon>Bacteria</taxon>
        <taxon>Pseudomonadati</taxon>
        <taxon>Spirochaetota</taxon>
        <taxon>Spirochaetia</taxon>
        <taxon>Spirochaetales</taxon>
        <taxon>Spirochaetaceae</taxon>
        <taxon>Candidatus Haliotispira</taxon>
    </lineage>
</organism>
<dbReference type="InterPro" id="IPR000640">
    <property type="entry name" value="EFG_V-like"/>
</dbReference>
<comment type="function">
    <text evidence="6">Required for accurate and efficient protein synthesis under certain stress conditions. May act as a fidelity factor of the translation reaction, by catalyzing a one-codon backward translocation of tRNAs on improperly translocated ribosomes. Back-translocation proceeds from a post-translocation (POST) complex to a pre-translocation (PRE) complex, thus giving elongation factor G a second chance to translocate the tRNAs correctly. Binds to ribosomes in a GTP-dependent manner.</text>
</comment>
<dbReference type="Pfam" id="PF06421">
    <property type="entry name" value="LepA_C"/>
    <property type="match status" value="1"/>
</dbReference>
<dbReference type="InterPro" id="IPR013842">
    <property type="entry name" value="LepA_CTD"/>
</dbReference>
<protein>
    <recommendedName>
        <fullName evidence="6">Elongation factor 4</fullName>
        <shortName evidence="6">EF-4</shortName>
        <ecNumber evidence="6">3.6.5.n1</ecNumber>
    </recommendedName>
    <alternativeName>
        <fullName evidence="6">Ribosomal back-translocase LepA</fullName>
    </alternativeName>
</protein>
<dbReference type="InterPro" id="IPR009000">
    <property type="entry name" value="Transl_B-barrel_sf"/>
</dbReference>
<keyword evidence="8" id="KW-0251">Elongation factor</keyword>
<dbReference type="EC" id="3.6.5.n1" evidence="6"/>
<dbReference type="SUPFAM" id="SSF54980">
    <property type="entry name" value="EF-G C-terminal domain-like"/>
    <property type="match status" value="2"/>
</dbReference>
<dbReference type="EMBL" id="CP123443">
    <property type="protein sequence ID" value="WGK70124.1"/>
    <property type="molecule type" value="Genomic_DNA"/>
</dbReference>
<evidence type="ECO:0000259" key="7">
    <source>
        <dbReference type="PROSITE" id="PS51722"/>
    </source>
</evidence>
<dbReference type="Gene3D" id="3.30.70.240">
    <property type="match status" value="1"/>
</dbReference>
<dbReference type="PROSITE" id="PS00301">
    <property type="entry name" value="G_TR_1"/>
    <property type="match status" value="1"/>
</dbReference>
<dbReference type="InterPro" id="IPR005225">
    <property type="entry name" value="Small_GTP-bd"/>
</dbReference>